<dbReference type="eggNOG" id="arCOG02006">
    <property type="taxonomic scope" value="Archaea"/>
</dbReference>
<protein>
    <submittedName>
        <fullName evidence="2">Hydantoin racemase</fullName>
    </submittedName>
</protein>
<evidence type="ECO:0000313" key="3">
    <source>
        <dbReference type="Proteomes" id="UP000011599"/>
    </source>
</evidence>
<name>L9VPK3_9EURY</name>
<dbReference type="InterPro" id="IPR015942">
    <property type="entry name" value="Asp/Glu/hydantoin_racemase"/>
</dbReference>
<dbReference type="InterPro" id="IPR052186">
    <property type="entry name" value="Hydantoin_racemase-like"/>
</dbReference>
<comment type="caution">
    <text evidence="2">The sequence shown here is derived from an EMBL/GenBank/DDBJ whole genome shotgun (WGS) entry which is preliminary data.</text>
</comment>
<dbReference type="PANTHER" id="PTHR28047">
    <property type="entry name" value="PROTEIN DCG1"/>
    <property type="match status" value="1"/>
</dbReference>
<comment type="similarity">
    <text evidence="1">Belongs to the HyuE racemase family.</text>
</comment>
<accession>L9VPK3</accession>
<dbReference type="GO" id="GO:0047661">
    <property type="term" value="F:amino-acid racemase activity"/>
    <property type="evidence" value="ECO:0007669"/>
    <property type="project" value="InterPro"/>
</dbReference>
<dbReference type="AlphaFoldDB" id="L9VPK3"/>
<evidence type="ECO:0000256" key="1">
    <source>
        <dbReference type="ARBA" id="ARBA00038414"/>
    </source>
</evidence>
<dbReference type="Gene3D" id="3.40.50.12500">
    <property type="match status" value="1"/>
</dbReference>
<keyword evidence="3" id="KW-1185">Reference proteome</keyword>
<dbReference type="Pfam" id="PF01177">
    <property type="entry name" value="Asp_Glu_race"/>
    <property type="match status" value="1"/>
</dbReference>
<gene>
    <name evidence="2" type="ORF">C496_16357</name>
</gene>
<evidence type="ECO:0000313" key="2">
    <source>
        <dbReference type="EMBL" id="ELY38981.1"/>
    </source>
</evidence>
<dbReference type="Proteomes" id="UP000011599">
    <property type="component" value="Unassembled WGS sequence"/>
</dbReference>
<dbReference type="InterPro" id="IPR053714">
    <property type="entry name" value="Iso_Racemase_Enz_sf"/>
</dbReference>
<proteinExistence type="inferred from homology"/>
<organism evidence="2 3">
    <name type="scientific">Natronorubrum tibetense GA33</name>
    <dbReference type="NCBI Taxonomy" id="1114856"/>
    <lineage>
        <taxon>Archaea</taxon>
        <taxon>Methanobacteriati</taxon>
        <taxon>Methanobacteriota</taxon>
        <taxon>Stenosarchaea group</taxon>
        <taxon>Halobacteria</taxon>
        <taxon>Halobacteriales</taxon>
        <taxon>Natrialbaceae</taxon>
        <taxon>Natronorubrum</taxon>
    </lineage>
</organism>
<reference evidence="2 3" key="1">
    <citation type="journal article" date="2014" name="PLoS Genet.">
        <title>Phylogenetically driven sequencing of extremely halophilic archaea reveals strategies for static and dynamic osmo-response.</title>
        <authorList>
            <person name="Becker E.A."/>
            <person name="Seitzer P.M."/>
            <person name="Tritt A."/>
            <person name="Larsen D."/>
            <person name="Krusor M."/>
            <person name="Yao A.I."/>
            <person name="Wu D."/>
            <person name="Madern D."/>
            <person name="Eisen J.A."/>
            <person name="Darling A.E."/>
            <person name="Facciotti M.T."/>
        </authorList>
    </citation>
    <scope>NUCLEOTIDE SEQUENCE [LARGE SCALE GENOMIC DNA]</scope>
    <source>
        <strain evidence="2 3">GA33</strain>
    </source>
</reference>
<dbReference type="EMBL" id="AOHW01000040">
    <property type="protein sequence ID" value="ELY38981.1"/>
    <property type="molecule type" value="Genomic_DNA"/>
</dbReference>
<dbReference type="FunFam" id="3.40.50.12500:FF:000001">
    <property type="entry name" value="Putative hydantoin racemase"/>
    <property type="match status" value="1"/>
</dbReference>
<dbReference type="PATRIC" id="fig|1114856.3.peg.3382"/>
<sequence>MAVPADFLSWRETMKIKAINPNTTLEMTENIGAVANEYTADDTEVVAVSPDRGPISIESYYDDYLAVPGILDEILKDEDDEFDAFVNSCWGDPGLDACREVTDKPVVGIAEGSMYVANMLGANFSVVTILPRARDFIEEAVRKTGLDGHCASVRCTDLTVVETENTRDAAAKALLEASWEAVEEDDAEVICLGCAGMGGLDEPLEAELPVPVIDSVGAGAVLAESLVQLGKRTSTVRTYKRPESKEIVGYPERYQL</sequence>
<dbReference type="PANTHER" id="PTHR28047:SF5">
    <property type="entry name" value="PROTEIN DCG1"/>
    <property type="match status" value="1"/>
</dbReference>
<dbReference type="STRING" id="1114856.GCA_000383975_04381"/>